<evidence type="ECO:0000313" key="3">
    <source>
        <dbReference type="Proteomes" id="UP001500635"/>
    </source>
</evidence>
<dbReference type="EMBL" id="BAABFR010000063">
    <property type="protein sequence ID" value="GAA4398599.1"/>
    <property type="molecule type" value="Genomic_DNA"/>
</dbReference>
<name>A0ABP8JZU1_9ACTN</name>
<protein>
    <submittedName>
        <fullName evidence="2">Uncharacterized protein</fullName>
    </submittedName>
</protein>
<sequence>MAATAVAAADLGDIGPVDVLHYNEVYIANGWAVEAFDNGTRFTNNDSSRMFWVGVTDADTLGRGRPVPPPENARLRAPTPHPAGRLTTRPAG</sequence>
<gene>
    <name evidence="2" type="ORF">GCM10023147_34980</name>
</gene>
<feature type="region of interest" description="Disordered" evidence="1">
    <location>
        <begin position="59"/>
        <end position="92"/>
    </location>
</feature>
<accession>A0ABP8JZU1</accession>
<dbReference type="Proteomes" id="UP001500635">
    <property type="component" value="Unassembled WGS sequence"/>
</dbReference>
<comment type="caution">
    <text evidence="2">The sequence shown here is derived from an EMBL/GenBank/DDBJ whole genome shotgun (WGS) entry which is preliminary data.</text>
</comment>
<reference evidence="3" key="1">
    <citation type="journal article" date="2019" name="Int. J. Syst. Evol. Microbiol.">
        <title>The Global Catalogue of Microorganisms (GCM) 10K type strain sequencing project: providing services to taxonomists for standard genome sequencing and annotation.</title>
        <authorList>
            <consortium name="The Broad Institute Genomics Platform"/>
            <consortium name="The Broad Institute Genome Sequencing Center for Infectious Disease"/>
            <person name="Wu L."/>
            <person name="Ma J."/>
        </authorList>
    </citation>
    <scope>NUCLEOTIDE SEQUENCE [LARGE SCALE GENOMIC DNA]</scope>
    <source>
        <strain evidence="3">JCM 17688</strain>
    </source>
</reference>
<organism evidence="2 3">
    <name type="scientific">Tsukamurella soli</name>
    <dbReference type="NCBI Taxonomy" id="644556"/>
    <lineage>
        <taxon>Bacteria</taxon>
        <taxon>Bacillati</taxon>
        <taxon>Actinomycetota</taxon>
        <taxon>Actinomycetes</taxon>
        <taxon>Mycobacteriales</taxon>
        <taxon>Tsukamurellaceae</taxon>
        <taxon>Tsukamurella</taxon>
    </lineage>
</organism>
<evidence type="ECO:0000256" key="1">
    <source>
        <dbReference type="SAM" id="MobiDB-lite"/>
    </source>
</evidence>
<keyword evidence="3" id="KW-1185">Reference proteome</keyword>
<proteinExistence type="predicted"/>
<evidence type="ECO:0000313" key="2">
    <source>
        <dbReference type="EMBL" id="GAA4398599.1"/>
    </source>
</evidence>